<dbReference type="InterPro" id="IPR002716">
    <property type="entry name" value="PIN_dom"/>
</dbReference>
<dbReference type="AlphaFoldDB" id="A0A0G1U0G2"/>
<feature type="domain" description="PIN" evidence="9">
    <location>
        <begin position="4"/>
        <end position="111"/>
    </location>
</feature>
<comment type="similarity">
    <text evidence="7 8">Belongs to the PINc/VapC protein family.</text>
</comment>
<evidence type="ECO:0000313" key="11">
    <source>
        <dbReference type="Proteomes" id="UP000034772"/>
    </source>
</evidence>
<feature type="binding site" evidence="8">
    <location>
        <position position="7"/>
    </location>
    <ligand>
        <name>Mg(2+)</name>
        <dbReference type="ChEBI" id="CHEBI:18420"/>
    </ligand>
</feature>
<dbReference type="InterPro" id="IPR050556">
    <property type="entry name" value="Type_II_TA_system_RNase"/>
</dbReference>
<evidence type="ECO:0000259" key="9">
    <source>
        <dbReference type="Pfam" id="PF01850"/>
    </source>
</evidence>
<dbReference type="GO" id="GO:0004540">
    <property type="term" value="F:RNA nuclease activity"/>
    <property type="evidence" value="ECO:0007669"/>
    <property type="project" value="InterPro"/>
</dbReference>
<evidence type="ECO:0000256" key="7">
    <source>
        <dbReference type="ARBA" id="ARBA00038093"/>
    </source>
</evidence>
<dbReference type="EC" id="3.1.-.-" evidence="8"/>
<keyword evidence="6 8" id="KW-0460">Magnesium</keyword>
<comment type="function">
    <text evidence="8">Toxic component of a toxin-antitoxin (TA) system. An RNase.</text>
</comment>
<name>A0A0G1U0G2_9BACT</name>
<dbReference type="Proteomes" id="UP000034772">
    <property type="component" value="Unassembled WGS sequence"/>
</dbReference>
<evidence type="ECO:0000256" key="2">
    <source>
        <dbReference type="ARBA" id="ARBA00022649"/>
    </source>
</evidence>
<dbReference type="SUPFAM" id="SSF88723">
    <property type="entry name" value="PIN domain-like"/>
    <property type="match status" value="1"/>
</dbReference>
<dbReference type="GO" id="GO:0000287">
    <property type="term" value="F:magnesium ion binding"/>
    <property type="evidence" value="ECO:0007669"/>
    <property type="project" value="UniProtKB-UniRule"/>
</dbReference>
<keyword evidence="5 8" id="KW-0378">Hydrolase</keyword>
<dbReference type="Gene3D" id="3.40.50.1010">
    <property type="entry name" value="5'-nuclease"/>
    <property type="match status" value="1"/>
</dbReference>
<keyword evidence="4 8" id="KW-0479">Metal-binding</keyword>
<dbReference type="HAMAP" id="MF_00265">
    <property type="entry name" value="VapC_Nob1"/>
    <property type="match status" value="1"/>
</dbReference>
<protein>
    <recommendedName>
        <fullName evidence="8">Ribonuclease VapC</fullName>
        <shortName evidence="8">RNase VapC</shortName>
        <ecNumber evidence="8">3.1.-.-</ecNumber>
    </recommendedName>
    <alternativeName>
        <fullName evidence="8">Toxin VapC</fullName>
    </alternativeName>
</protein>
<keyword evidence="8" id="KW-0800">Toxin</keyword>
<dbReference type="EMBL" id="LCOZ01000014">
    <property type="protein sequence ID" value="KKU87572.1"/>
    <property type="molecule type" value="Genomic_DNA"/>
</dbReference>
<keyword evidence="3 8" id="KW-0540">Nuclease</keyword>
<accession>A0A0G1U0G2</accession>
<dbReference type="Pfam" id="PF01850">
    <property type="entry name" value="PIN"/>
    <property type="match status" value="1"/>
</dbReference>
<keyword evidence="2 8" id="KW-1277">Toxin-antitoxin system</keyword>
<gene>
    <name evidence="8" type="primary">vapC</name>
    <name evidence="10" type="ORF">UY17_C0014G0010</name>
</gene>
<dbReference type="PANTHER" id="PTHR33653">
    <property type="entry name" value="RIBONUCLEASE VAPC2"/>
    <property type="match status" value="1"/>
</dbReference>
<comment type="cofactor">
    <cofactor evidence="1 8">
        <name>Mg(2+)</name>
        <dbReference type="ChEBI" id="CHEBI:18420"/>
    </cofactor>
</comment>
<evidence type="ECO:0000256" key="5">
    <source>
        <dbReference type="ARBA" id="ARBA00022801"/>
    </source>
</evidence>
<proteinExistence type="inferred from homology"/>
<dbReference type="GO" id="GO:0016787">
    <property type="term" value="F:hydrolase activity"/>
    <property type="evidence" value="ECO:0007669"/>
    <property type="project" value="UniProtKB-KW"/>
</dbReference>
<dbReference type="PANTHER" id="PTHR33653:SF1">
    <property type="entry name" value="RIBONUCLEASE VAPC2"/>
    <property type="match status" value="1"/>
</dbReference>
<evidence type="ECO:0000313" key="10">
    <source>
        <dbReference type="EMBL" id="KKU87572.1"/>
    </source>
</evidence>
<evidence type="ECO:0000256" key="1">
    <source>
        <dbReference type="ARBA" id="ARBA00001946"/>
    </source>
</evidence>
<evidence type="ECO:0000256" key="6">
    <source>
        <dbReference type="ARBA" id="ARBA00022842"/>
    </source>
</evidence>
<reference evidence="10 11" key="1">
    <citation type="journal article" date="2015" name="Nature">
        <title>rRNA introns, odd ribosomes, and small enigmatic genomes across a large radiation of phyla.</title>
        <authorList>
            <person name="Brown C.T."/>
            <person name="Hug L.A."/>
            <person name="Thomas B.C."/>
            <person name="Sharon I."/>
            <person name="Castelle C.J."/>
            <person name="Singh A."/>
            <person name="Wilkins M.J."/>
            <person name="Williams K.H."/>
            <person name="Banfield J.F."/>
        </authorList>
    </citation>
    <scope>NUCLEOTIDE SEQUENCE [LARGE SCALE GENOMIC DNA]</scope>
</reference>
<dbReference type="GO" id="GO:0090729">
    <property type="term" value="F:toxin activity"/>
    <property type="evidence" value="ECO:0007669"/>
    <property type="project" value="UniProtKB-KW"/>
</dbReference>
<evidence type="ECO:0000256" key="4">
    <source>
        <dbReference type="ARBA" id="ARBA00022723"/>
    </source>
</evidence>
<dbReference type="InterPro" id="IPR029060">
    <property type="entry name" value="PIN-like_dom_sf"/>
</dbReference>
<evidence type="ECO:0000256" key="8">
    <source>
        <dbReference type="HAMAP-Rule" id="MF_00265"/>
    </source>
</evidence>
<organism evidence="10 11">
    <name type="scientific">Candidatus Beckwithbacteria bacterium GW2011_GWC2_47_9</name>
    <dbReference type="NCBI Taxonomy" id="1618373"/>
    <lineage>
        <taxon>Bacteria</taxon>
        <taxon>Candidatus Beckwithiibacteriota</taxon>
    </lineage>
</organism>
<comment type="caution">
    <text evidence="10">The sequence shown here is derived from an EMBL/GenBank/DDBJ whole genome shotgun (WGS) entry which is preliminary data.</text>
</comment>
<dbReference type="CDD" id="cd18741">
    <property type="entry name" value="PIN_VapC4-5_FitB-like"/>
    <property type="match status" value="1"/>
</dbReference>
<evidence type="ECO:0000256" key="3">
    <source>
        <dbReference type="ARBA" id="ARBA00022722"/>
    </source>
</evidence>
<feature type="binding site" evidence="8">
    <location>
        <position position="91"/>
    </location>
    <ligand>
        <name>Mg(2+)</name>
        <dbReference type="ChEBI" id="CHEBI:18420"/>
    </ligand>
</feature>
<dbReference type="InterPro" id="IPR022907">
    <property type="entry name" value="VapC_family"/>
</dbReference>
<sequence>MAKYLIDTTVLINHLRGKTAALDFINKKEQLKISCVSLAELIQGARNKKELEQIKKLVSLFAVDWGSARINQKAVEILEKRYLKFGITYFDCLIAAAAMENNLELITDNLKHFRPIDGLTVRRPAELV</sequence>